<dbReference type="InParanoid" id="E5AEB4"/>
<dbReference type="VEuPathDB" id="FungiDB:LEMA_uP003400.1"/>
<name>E5AEB4_LEPMJ</name>
<organism evidence="1 2">
    <name type="scientific">Leptosphaeria maculans (strain JN3 / isolate v23.1.3 / race Av1-4-5-6-7-8)</name>
    <name type="common">Blackleg fungus</name>
    <name type="synonym">Phoma lingam</name>
    <dbReference type="NCBI Taxonomy" id="985895"/>
    <lineage>
        <taxon>Eukaryota</taxon>
        <taxon>Fungi</taxon>
        <taxon>Dikarya</taxon>
        <taxon>Ascomycota</taxon>
        <taxon>Pezizomycotina</taxon>
        <taxon>Dothideomycetes</taxon>
        <taxon>Pleosporomycetidae</taxon>
        <taxon>Pleosporales</taxon>
        <taxon>Pleosporineae</taxon>
        <taxon>Leptosphaeriaceae</taxon>
        <taxon>Plenodomus</taxon>
        <taxon>Plenodomus lingam/Leptosphaeria maculans species complex</taxon>
    </lineage>
</organism>
<dbReference type="EMBL" id="FP929139">
    <property type="protein sequence ID" value="CBY01553.1"/>
    <property type="molecule type" value="Genomic_DNA"/>
</dbReference>
<dbReference type="STRING" id="985895.E5AEB4"/>
<sequence length="84" mass="9684">MKAFLTFGWQPSFQSIKKSVDYLCDRRTIFEGVQKILPGHYLTYTSFNSISQHKSWDVDYTDKVQGTIIPTLEANIPLRHCGSK</sequence>
<reference evidence="2" key="1">
    <citation type="journal article" date="2011" name="Nat. Commun.">
        <title>Effector diversification within compartments of the Leptosphaeria maculans genome affected by Repeat-Induced Point mutations.</title>
        <authorList>
            <person name="Rouxel T."/>
            <person name="Grandaubert J."/>
            <person name="Hane J.K."/>
            <person name="Hoede C."/>
            <person name="van de Wouw A.P."/>
            <person name="Couloux A."/>
            <person name="Dominguez V."/>
            <person name="Anthouard V."/>
            <person name="Bally P."/>
            <person name="Bourras S."/>
            <person name="Cozijnsen A.J."/>
            <person name="Ciuffetti L.M."/>
            <person name="Degrave A."/>
            <person name="Dilmaghani A."/>
            <person name="Duret L."/>
            <person name="Fudal I."/>
            <person name="Goodwin S.B."/>
            <person name="Gout L."/>
            <person name="Glaser N."/>
            <person name="Linglin J."/>
            <person name="Kema G.H.J."/>
            <person name="Lapalu N."/>
            <person name="Lawrence C.B."/>
            <person name="May K."/>
            <person name="Meyer M."/>
            <person name="Ollivier B."/>
            <person name="Poulain J."/>
            <person name="Schoch C.L."/>
            <person name="Simon A."/>
            <person name="Spatafora J.W."/>
            <person name="Stachowiak A."/>
            <person name="Turgeon B.G."/>
            <person name="Tyler B.M."/>
            <person name="Vincent D."/>
            <person name="Weissenbach J."/>
            <person name="Amselem J."/>
            <person name="Quesneville H."/>
            <person name="Oliver R.P."/>
            <person name="Wincker P."/>
            <person name="Balesdent M.-H."/>
            <person name="Howlett B.J."/>
        </authorList>
    </citation>
    <scope>NUCLEOTIDE SEQUENCE [LARGE SCALE GENOMIC DNA]</scope>
    <source>
        <strain evidence="2">JN3 / isolate v23.1.3 / race Av1-4-5-6-7-8</strain>
    </source>
</reference>
<evidence type="ECO:0000313" key="1">
    <source>
        <dbReference type="EMBL" id="CBY01553.1"/>
    </source>
</evidence>
<dbReference type="OrthoDB" id="3741880at2759"/>
<accession>E5AEB4</accession>
<gene>
    <name evidence="1" type="ORF">LEMA_uP003400.1</name>
</gene>
<protein>
    <submittedName>
        <fullName evidence="1">Predicted protein</fullName>
    </submittedName>
</protein>
<dbReference type="AlphaFoldDB" id="E5AEB4"/>
<dbReference type="HOGENOM" id="CLU_2527897_0_0_1"/>
<dbReference type="Proteomes" id="UP000002668">
    <property type="component" value="Genome"/>
</dbReference>
<evidence type="ECO:0000313" key="2">
    <source>
        <dbReference type="Proteomes" id="UP000002668"/>
    </source>
</evidence>
<keyword evidence="2" id="KW-1185">Reference proteome</keyword>
<proteinExistence type="predicted"/>